<accession>A0A4S4F3E9</accession>
<dbReference type="Proteomes" id="UP000306798">
    <property type="component" value="Unassembled WGS sequence"/>
</dbReference>
<proteinExistence type="predicted"/>
<comment type="caution">
    <text evidence="2">The sequence shown here is derived from an EMBL/GenBank/DDBJ whole genome shotgun (WGS) entry which is preliminary data.</text>
</comment>
<sequence>MMGRRTPIPYTRYRDQQQPSPQERLASSVIGTGLAPEIDAFARTAENLGFGDCLDLWALGERIGREHQLLAASHGWIDANRPVPSPDVYTRDQILEHTGYPQPSPDTTEFTGLPDWDLTPGMIDGFDTRPTHTR</sequence>
<organism evidence="2 3">
    <name type="scientific">Bifidobacterium pseudolongum</name>
    <dbReference type="NCBI Taxonomy" id="1694"/>
    <lineage>
        <taxon>Bacteria</taxon>
        <taxon>Bacillati</taxon>
        <taxon>Actinomycetota</taxon>
        <taxon>Actinomycetes</taxon>
        <taxon>Bifidobacteriales</taxon>
        <taxon>Bifidobacteriaceae</taxon>
        <taxon>Bifidobacterium</taxon>
    </lineage>
</organism>
<feature type="region of interest" description="Disordered" evidence="1">
    <location>
        <begin position="1"/>
        <end position="25"/>
    </location>
</feature>
<dbReference type="RefSeq" id="WP_136511779.1">
    <property type="nucleotide sequence ID" value="NZ_SSTF01000040.1"/>
</dbReference>
<dbReference type="EMBL" id="SSTF01000040">
    <property type="protein sequence ID" value="THG24050.1"/>
    <property type="molecule type" value="Genomic_DNA"/>
</dbReference>
<evidence type="ECO:0000256" key="1">
    <source>
        <dbReference type="SAM" id="MobiDB-lite"/>
    </source>
</evidence>
<dbReference type="AlphaFoldDB" id="A0A4S4F3E9"/>
<name>A0A4S4F3E9_9BIFI</name>
<reference evidence="2 3" key="1">
    <citation type="submission" date="2019-04" db="EMBL/GenBank/DDBJ databases">
        <title>Microbes associate with the intestines of laboratory mice.</title>
        <authorList>
            <person name="Navarre W."/>
            <person name="Wong E."/>
            <person name="Huang K.C."/>
            <person name="Tropini C."/>
            <person name="Ng K."/>
            <person name="Yu B."/>
        </authorList>
    </citation>
    <scope>NUCLEOTIDE SEQUENCE [LARGE SCALE GENOMIC DNA]</scope>
    <source>
        <strain evidence="2 3">NM87_A27A</strain>
    </source>
</reference>
<evidence type="ECO:0000313" key="3">
    <source>
        <dbReference type="Proteomes" id="UP000306798"/>
    </source>
</evidence>
<gene>
    <name evidence="2" type="ORF">E5991_09350</name>
</gene>
<protein>
    <submittedName>
        <fullName evidence="2">Uncharacterized protein</fullName>
    </submittedName>
</protein>
<evidence type="ECO:0000313" key="2">
    <source>
        <dbReference type="EMBL" id="THG24050.1"/>
    </source>
</evidence>